<accession>A0A7K3W1T1</accession>
<sequence>MRLIRLIWVTPYGALSGVEAEVDDAVLVDGTITAGAGSDFPGPPGRYRLLGEELWRTMEPNDPAPAFLHESYEALLEKWVNSLPDAAVEVTIVARVRDAVRQLVETDLSADPQAISASPTVTTTEPTPQGMAVIGRSVVLRPSRSPRRSTHALDDAETPGRPVP</sequence>
<comment type="caution">
    <text evidence="2">The sequence shown here is derived from an EMBL/GenBank/DDBJ whole genome shotgun (WGS) entry which is preliminary data.</text>
</comment>
<keyword evidence="3" id="KW-1185">Reference proteome</keyword>
<dbReference type="RefSeq" id="WP_163482202.1">
    <property type="nucleotide sequence ID" value="NZ_JAAGWF010000012.1"/>
</dbReference>
<gene>
    <name evidence="2" type="ORF">GCU56_13260</name>
</gene>
<feature type="region of interest" description="Disordered" evidence="1">
    <location>
        <begin position="143"/>
        <end position="164"/>
    </location>
</feature>
<name>A0A7K3W1T1_9ACTN</name>
<organism evidence="2 3">
    <name type="scientific">Geodermatophilus sabuli</name>
    <dbReference type="NCBI Taxonomy" id="1564158"/>
    <lineage>
        <taxon>Bacteria</taxon>
        <taxon>Bacillati</taxon>
        <taxon>Actinomycetota</taxon>
        <taxon>Actinomycetes</taxon>
        <taxon>Geodermatophilales</taxon>
        <taxon>Geodermatophilaceae</taxon>
        <taxon>Geodermatophilus</taxon>
    </lineage>
</organism>
<evidence type="ECO:0000313" key="2">
    <source>
        <dbReference type="EMBL" id="NEK58836.1"/>
    </source>
</evidence>
<protein>
    <submittedName>
        <fullName evidence="2">Uncharacterized protein</fullName>
    </submittedName>
</protein>
<dbReference type="AlphaFoldDB" id="A0A7K3W1T1"/>
<evidence type="ECO:0000313" key="3">
    <source>
        <dbReference type="Proteomes" id="UP000470246"/>
    </source>
</evidence>
<proteinExistence type="predicted"/>
<dbReference type="Proteomes" id="UP000470246">
    <property type="component" value="Unassembled WGS sequence"/>
</dbReference>
<evidence type="ECO:0000256" key="1">
    <source>
        <dbReference type="SAM" id="MobiDB-lite"/>
    </source>
</evidence>
<dbReference type="EMBL" id="JAAGWF010000012">
    <property type="protein sequence ID" value="NEK58836.1"/>
    <property type="molecule type" value="Genomic_DNA"/>
</dbReference>
<reference evidence="2 3" key="1">
    <citation type="submission" date="2020-02" db="EMBL/GenBank/DDBJ databases">
        <title>Geodermatophilus sabuli CPCC 205279 I12A-02694.</title>
        <authorList>
            <person name="Jiang Z."/>
        </authorList>
    </citation>
    <scope>NUCLEOTIDE SEQUENCE [LARGE SCALE GENOMIC DNA]</scope>
    <source>
        <strain evidence="2 3">I12A-02694</strain>
    </source>
</reference>